<keyword evidence="3 7" id="KW-0812">Transmembrane</keyword>
<proteinExistence type="inferred from homology"/>
<feature type="transmembrane region" description="Helical" evidence="7">
    <location>
        <begin position="455"/>
        <end position="474"/>
    </location>
</feature>
<evidence type="ECO:0000256" key="3">
    <source>
        <dbReference type="ARBA" id="ARBA00022692"/>
    </source>
</evidence>
<feature type="transmembrane region" description="Helical" evidence="7">
    <location>
        <begin position="175"/>
        <end position="194"/>
    </location>
</feature>
<dbReference type="InterPro" id="IPR020846">
    <property type="entry name" value="MFS_dom"/>
</dbReference>
<evidence type="ECO:0000256" key="2">
    <source>
        <dbReference type="ARBA" id="ARBA00008432"/>
    </source>
</evidence>
<feature type="transmembrane region" description="Helical" evidence="7">
    <location>
        <begin position="284"/>
        <end position="301"/>
    </location>
</feature>
<evidence type="ECO:0000256" key="5">
    <source>
        <dbReference type="ARBA" id="ARBA00023063"/>
    </source>
</evidence>
<feature type="transmembrane region" description="Helical" evidence="7">
    <location>
        <begin position="12"/>
        <end position="38"/>
    </location>
</feature>
<dbReference type="PROSITE" id="PS50850">
    <property type="entry name" value="MFS"/>
    <property type="match status" value="1"/>
</dbReference>
<dbReference type="GO" id="GO:0015112">
    <property type="term" value="F:nitrate transmembrane transporter activity"/>
    <property type="evidence" value="ECO:0007669"/>
    <property type="project" value="InterPro"/>
</dbReference>
<dbReference type="AlphaFoldDB" id="A0A7K1UDV2"/>
<accession>A0A7K1UDV2</accession>
<dbReference type="SUPFAM" id="SSF103473">
    <property type="entry name" value="MFS general substrate transporter"/>
    <property type="match status" value="2"/>
</dbReference>
<dbReference type="EMBL" id="WRXN01000030">
    <property type="protein sequence ID" value="MVT12564.1"/>
    <property type="molecule type" value="Genomic_DNA"/>
</dbReference>
<dbReference type="Pfam" id="PF07690">
    <property type="entry name" value="MFS_1"/>
    <property type="match status" value="2"/>
</dbReference>
<dbReference type="PANTHER" id="PTHR23515">
    <property type="entry name" value="HIGH-AFFINITY NITRATE TRANSPORTER 2.3"/>
    <property type="match status" value="1"/>
</dbReference>
<evidence type="ECO:0000256" key="6">
    <source>
        <dbReference type="ARBA" id="ARBA00023136"/>
    </source>
</evidence>
<feature type="transmembrane region" description="Helical" evidence="7">
    <location>
        <begin position="137"/>
        <end position="155"/>
    </location>
</feature>
<dbReference type="InterPro" id="IPR044772">
    <property type="entry name" value="NO3_transporter"/>
</dbReference>
<sequence length="499" mass="54977">MNTAPLSTAHRILFFNTLAFIVCFAGWMLNGVLVTYLVDAGIFDWGLVEVGWLLGVPVLTGSLMRLPVGILTDRIGGKWVFIALLLGCSVPMFLLSKANSYGAFLTLSFFFGLLGTSFSIGVGFTSVWYPKNWQGRALGLFGLGTIGSALTTMLAPSLLKTFTHNGANPEGWRQLPVIYAVALAAIGVLFLLFTQNKKPESSDKTLLTLLRPLKNVRVWRFGLYYFLAFGCFVTFSQWLLPYFVNVYNVNLITAGFLASAFSLPVGIFRAVGGWLSDKYGARKVMYWVLGSSMVLSFLLIIPRMEIYSPGTGIMATQAGTVTLVADSVIQVDEKQYPVLQKSHKFDHVDRKAMILPAKDVWQEPIVKQGDQVVKKQLLAQGTTMIFFKANMWVFVVITILIGACWGIGTAAVFKYIPEYFPKEIGAVGGMVGMIGGLGGFVGPILFGYLLNVTGLWTSSWMFVCLLSCVCVIWMHEVITNMMKKEAPHLADKFEKIPQG</sequence>
<organism evidence="9 10">
    <name type="scientific">Chitinophaga tropicalis</name>
    <dbReference type="NCBI Taxonomy" id="2683588"/>
    <lineage>
        <taxon>Bacteria</taxon>
        <taxon>Pseudomonadati</taxon>
        <taxon>Bacteroidota</taxon>
        <taxon>Chitinophagia</taxon>
        <taxon>Chitinophagales</taxon>
        <taxon>Chitinophagaceae</taxon>
        <taxon>Chitinophaga</taxon>
    </lineage>
</organism>
<protein>
    <submittedName>
        <fullName evidence="9">MFS transporter</fullName>
    </submittedName>
</protein>
<feature type="transmembrane region" description="Helical" evidence="7">
    <location>
        <begin position="221"/>
        <end position="240"/>
    </location>
</feature>
<evidence type="ECO:0000256" key="4">
    <source>
        <dbReference type="ARBA" id="ARBA00022989"/>
    </source>
</evidence>
<keyword evidence="4 7" id="KW-1133">Transmembrane helix</keyword>
<name>A0A7K1UDV2_9BACT</name>
<feature type="transmembrane region" description="Helical" evidence="7">
    <location>
        <begin position="50"/>
        <end position="68"/>
    </location>
</feature>
<feature type="transmembrane region" description="Helical" evidence="7">
    <location>
        <begin position="252"/>
        <end position="272"/>
    </location>
</feature>
<reference evidence="9 10" key="1">
    <citation type="submission" date="2019-12" db="EMBL/GenBank/DDBJ databases">
        <title>Chitinophaga sp. strain ysch24 (GDMCC 1.1355), whole genome shotgun sequence.</title>
        <authorList>
            <person name="Zhang X."/>
        </authorList>
    </citation>
    <scope>NUCLEOTIDE SEQUENCE [LARGE SCALE GENOMIC DNA]</scope>
    <source>
        <strain evidence="10">ysch24</strain>
    </source>
</reference>
<feature type="transmembrane region" description="Helical" evidence="7">
    <location>
        <begin position="101"/>
        <end position="125"/>
    </location>
</feature>
<dbReference type="Proteomes" id="UP000461730">
    <property type="component" value="Unassembled WGS sequence"/>
</dbReference>
<evidence type="ECO:0000256" key="7">
    <source>
        <dbReference type="SAM" id="Phobius"/>
    </source>
</evidence>
<comment type="subcellular location">
    <subcellularLocation>
        <location evidence="1">Membrane</location>
        <topology evidence="1">Multi-pass membrane protein</topology>
    </subcellularLocation>
</comment>
<comment type="caution">
    <text evidence="9">The sequence shown here is derived from an EMBL/GenBank/DDBJ whole genome shotgun (WGS) entry which is preliminary data.</text>
</comment>
<keyword evidence="10" id="KW-1185">Reference proteome</keyword>
<keyword evidence="6 7" id="KW-0472">Membrane</keyword>
<dbReference type="InterPro" id="IPR011701">
    <property type="entry name" value="MFS"/>
</dbReference>
<evidence type="ECO:0000313" key="10">
    <source>
        <dbReference type="Proteomes" id="UP000461730"/>
    </source>
</evidence>
<feature type="domain" description="Major facilitator superfamily (MFS) profile" evidence="8">
    <location>
        <begin position="11"/>
        <end position="482"/>
    </location>
</feature>
<dbReference type="RefSeq" id="WP_157309980.1">
    <property type="nucleotide sequence ID" value="NZ_WRXN01000030.1"/>
</dbReference>
<keyword evidence="5" id="KW-0534">Nitrate assimilation</keyword>
<feature type="transmembrane region" description="Helical" evidence="7">
    <location>
        <begin position="425"/>
        <end position="449"/>
    </location>
</feature>
<dbReference type="GO" id="GO:0016020">
    <property type="term" value="C:membrane"/>
    <property type="evidence" value="ECO:0007669"/>
    <property type="project" value="UniProtKB-SubCell"/>
</dbReference>
<feature type="transmembrane region" description="Helical" evidence="7">
    <location>
        <begin position="75"/>
        <end position="95"/>
    </location>
</feature>
<dbReference type="GO" id="GO:0042128">
    <property type="term" value="P:nitrate assimilation"/>
    <property type="evidence" value="ECO:0007669"/>
    <property type="project" value="UniProtKB-KW"/>
</dbReference>
<feature type="transmembrane region" description="Helical" evidence="7">
    <location>
        <begin position="391"/>
        <end position="413"/>
    </location>
</feature>
<gene>
    <name evidence="9" type="ORF">GO493_30210</name>
</gene>
<evidence type="ECO:0000313" key="9">
    <source>
        <dbReference type="EMBL" id="MVT12564.1"/>
    </source>
</evidence>
<comment type="similarity">
    <text evidence="2">Belongs to the major facilitator superfamily. Nitrate/nitrite porter (TC 2.A.1.8) family.</text>
</comment>
<dbReference type="Gene3D" id="1.20.1250.20">
    <property type="entry name" value="MFS general substrate transporter like domains"/>
    <property type="match status" value="2"/>
</dbReference>
<evidence type="ECO:0000259" key="8">
    <source>
        <dbReference type="PROSITE" id="PS50850"/>
    </source>
</evidence>
<evidence type="ECO:0000256" key="1">
    <source>
        <dbReference type="ARBA" id="ARBA00004141"/>
    </source>
</evidence>
<dbReference type="InterPro" id="IPR036259">
    <property type="entry name" value="MFS_trans_sf"/>
</dbReference>